<name>A0A562Q2X0_9BURK</name>
<keyword evidence="4" id="KW-1185">Reference proteome</keyword>
<evidence type="ECO:0000313" key="2">
    <source>
        <dbReference type="EMBL" id="TWI51041.1"/>
    </source>
</evidence>
<dbReference type="OrthoDB" id="8756741at2"/>
<evidence type="ECO:0000313" key="1">
    <source>
        <dbReference type="EMBL" id="QGZ41117.1"/>
    </source>
</evidence>
<organism evidence="2 3">
    <name type="scientific">Pseudoduganella flava</name>
    <dbReference type="NCBI Taxonomy" id="871742"/>
    <lineage>
        <taxon>Bacteria</taxon>
        <taxon>Pseudomonadati</taxon>
        <taxon>Pseudomonadota</taxon>
        <taxon>Betaproteobacteria</taxon>
        <taxon>Burkholderiales</taxon>
        <taxon>Oxalobacteraceae</taxon>
        <taxon>Telluria group</taxon>
        <taxon>Pseudoduganella</taxon>
    </lineage>
</organism>
<dbReference type="RefSeq" id="WP_145872509.1">
    <property type="nucleotide sequence ID" value="NZ_CP046904.1"/>
</dbReference>
<evidence type="ECO:0000313" key="4">
    <source>
        <dbReference type="Proteomes" id="UP000437862"/>
    </source>
</evidence>
<proteinExistence type="predicted"/>
<dbReference type="EMBL" id="VLKW01000001">
    <property type="protein sequence ID" value="TWI51041.1"/>
    <property type="molecule type" value="Genomic_DNA"/>
</dbReference>
<evidence type="ECO:0000313" key="3">
    <source>
        <dbReference type="Proteomes" id="UP000315112"/>
    </source>
</evidence>
<dbReference type="Gene3D" id="1.25.40.10">
    <property type="entry name" value="Tetratricopeptide repeat domain"/>
    <property type="match status" value="1"/>
</dbReference>
<protein>
    <recommendedName>
        <fullName evidence="5">Lipoprotein</fullName>
    </recommendedName>
</protein>
<dbReference type="AlphaFoldDB" id="A0A562Q2X0"/>
<gene>
    <name evidence="1" type="ORF">GO485_20030</name>
    <name evidence="2" type="ORF">IP92_00023</name>
</gene>
<accession>A0A562Q2X0</accession>
<sequence>MNRNARAGFVLVALALVGGTGCITMSVMSEVRQQREVRQMEESRQQRIAQRESAVQAGDPAAMVAQAGDLLSAANAEQRDPSRAVALLSDAAAHGYGPAQAILGELLATGRSSFGIGTVLPPTQRDRARGIELLSQAATRACTFLTPLPDRRMQHHVAPAYRLSVVLADHNEPGPWKLWRARSILHCGLPSPDALASPARPDAMALAWLLLTKDEARIGTMKTKMNAADIAAGEREAADLRRLVAESEQRYPAPPREKIR</sequence>
<reference evidence="2 3" key="1">
    <citation type="journal article" date="2015" name="Stand. Genomic Sci.">
        <title>Genomic Encyclopedia of Bacterial and Archaeal Type Strains, Phase III: the genomes of soil and plant-associated and newly described type strains.</title>
        <authorList>
            <person name="Whitman W.B."/>
            <person name="Woyke T."/>
            <person name="Klenk H.P."/>
            <person name="Zhou Y."/>
            <person name="Lilburn T.G."/>
            <person name="Beck B.J."/>
            <person name="De Vos P."/>
            <person name="Vandamme P."/>
            <person name="Eisen J.A."/>
            <person name="Garrity G."/>
            <person name="Hugenholtz P."/>
            <person name="Kyrpides N.C."/>
        </authorList>
    </citation>
    <scope>NUCLEOTIDE SEQUENCE [LARGE SCALE GENOMIC DNA]</scope>
    <source>
        <strain evidence="2 3">CGMCC 1.10685</strain>
    </source>
</reference>
<dbReference type="PROSITE" id="PS51257">
    <property type="entry name" value="PROKAR_LIPOPROTEIN"/>
    <property type="match status" value="1"/>
</dbReference>
<evidence type="ECO:0008006" key="5">
    <source>
        <dbReference type="Google" id="ProtNLM"/>
    </source>
</evidence>
<reference evidence="2" key="2">
    <citation type="submission" date="2019-07" db="EMBL/GenBank/DDBJ databases">
        <authorList>
            <person name="Whitman W."/>
            <person name="Huntemann M."/>
            <person name="Clum A."/>
            <person name="Pillay M."/>
            <person name="Palaniappan K."/>
            <person name="Varghese N."/>
            <person name="Mikhailova N."/>
            <person name="Stamatis D."/>
            <person name="Reddy T."/>
            <person name="Daum C."/>
            <person name="Shapiro N."/>
            <person name="Ivanova N."/>
            <person name="Kyrpides N."/>
            <person name="Woyke T."/>
        </authorList>
    </citation>
    <scope>NUCLEOTIDE SEQUENCE</scope>
    <source>
        <strain evidence="2">CGMCC 1.10685</strain>
    </source>
</reference>
<dbReference type="Proteomes" id="UP000437862">
    <property type="component" value="Chromosome"/>
</dbReference>
<dbReference type="Proteomes" id="UP000315112">
    <property type="component" value="Unassembled WGS sequence"/>
</dbReference>
<dbReference type="EMBL" id="CP046904">
    <property type="protein sequence ID" value="QGZ41117.1"/>
    <property type="molecule type" value="Genomic_DNA"/>
</dbReference>
<reference evidence="1 4" key="3">
    <citation type="submission" date="2019-12" db="EMBL/GenBank/DDBJ databases">
        <title>Draft Genome Sequences of Six Type Strains of the Genus Massilia.</title>
        <authorList>
            <person name="Miess H."/>
            <person name="Frediansyah A."/>
            <person name="Goeker M."/>
            <person name="Gross H."/>
        </authorList>
    </citation>
    <scope>NUCLEOTIDE SEQUENCE [LARGE SCALE GENOMIC DNA]</scope>
    <source>
        <strain evidence="1 4">DSM 26639</strain>
    </source>
</reference>
<dbReference type="InterPro" id="IPR011990">
    <property type="entry name" value="TPR-like_helical_dom_sf"/>
</dbReference>